<dbReference type="AlphaFoldDB" id="A0A4V2EYK7"/>
<dbReference type="Proteomes" id="UP000293433">
    <property type="component" value="Unassembled WGS sequence"/>
</dbReference>
<name>A0A4V2EYK7_9BURK</name>
<accession>A0A4V2EYK7</accession>
<protein>
    <recommendedName>
        <fullName evidence="3">ATP-grasp domain-containing protein</fullName>
    </recommendedName>
</protein>
<evidence type="ECO:0000313" key="2">
    <source>
        <dbReference type="Proteomes" id="UP000293433"/>
    </source>
</evidence>
<dbReference type="SUPFAM" id="SSF56059">
    <property type="entry name" value="Glutathione synthetase ATP-binding domain-like"/>
    <property type="match status" value="1"/>
</dbReference>
<keyword evidence="2" id="KW-1185">Reference proteome</keyword>
<gene>
    <name evidence="1" type="ORF">EV685_0046</name>
</gene>
<evidence type="ECO:0008006" key="3">
    <source>
        <dbReference type="Google" id="ProtNLM"/>
    </source>
</evidence>
<proteinExistence type="predicted"/>
<sequence length="32" mass="3719">MKIHEYQGKEILRQFDVPVPRGYPAFTVQEAA</sequence>
<evidence type="ECO:0000313" key="1">
    <source>
        <dbReference type="EMBL" id="RZS63330.1"/>
    </source>
</evidence>
<dbReference type="GO" id="GO:0005524">
    <property type="term" value="F:ATP binding"/>
    <property type="evidence" value="ECO:0007669"/>
    <property type="project" value="InterPro"/>
</dbReference>
<feature type="non-terminal residue" evidence="1">
    <location>
        <position position="32"/>
    </location>
</feature>
<dbReference type="InterPro" id="IPR013815">
    <property type="entry name" value="ATP_grasp_subdomain_1"/>
</dbReference>
<dbReference type="EMBL" id="SGWV01000001">
    <property type="protein sequence ID" value="RZS63330.1"/>
    <property type="molecule type" value="Genomic_DNA"/>
</dbReference>
<dbReference type="Gene3D" id="3.30.1490.20">
    <property type="entry name" value="ATP-grasp fold, A domain"/>
    <property type="match status" value="1"/>
</dbReference>
<dbReference type="Gene3D" id="3.30.470.20">
    <property type="entry name" value="ATP-grasp fold, B domain"/>
    <property type="match status" value="1"/>
</dbReference>
<organism evidence="1 2">
    <name type="scientific">Sphaerotilus mobilis</name>
    <dbReference type="NCBI Taxonomy" id="47994"/>
    <lineage>
        <taxon>Bacteria</taxon>
        <taxon>Pseudomonadati</taxon>
        <taxon>Pseudomonadota</taxon>
        <taxon>Betaproteobacteria</taxon>
        <taxon>Burkholderiales</taxon>
        <taxon>Sphaerotilaceae</taxon>
        <taxon>Sphaerotilus</taxon>
    </lineage>
</organism>
<comment type="caution">
    <text evidence="1">The sequence shown here is derived from an EMBL/GenBank/DDBJ whole genome shotgun (WGS) entry which is preliminary data.</text>
</comment>
<reference evidence="1 2" key="1">
    <citation type="submission" date="2019-02" db="EMBL/GenBank/DDBJ databases">
        <title>Genomic Encyclopedia of Type Strains, Phase IV (KMG-IV): sequencing the most valuable type-strain genomes for metagenomic binning, comparative biology and taxonomic classification.</title>
        <authorList>
            <person name="Goeker M."/>
        </authorList>
    </citation>
    <scope>NUCLEOTIDE SEQUENCE [LARGE SCALE GENOMIC DNA]</scope>
    <source>
        <strain evidence="1 2">DSM 10617</strain>
    </source>
</reference>